<evidence type="ECO:0000313" key="3">
    <source>
        <dbReference type="EMBL" id="CCO14677.1"/>
    </source>
</evidence>
<organism evidence="3 4">
    <name type="scientific">Bathycoccus prasinos</name>
    <dbReference type="NCBI Taxonomy" id="41875"/>
    <lineage>
        <taxon>Eukaryota</taxon>
        <taxon>Viridiplantae</taxon>
        <taxon>Chlorophyta</taxon>
        <taxon>Mamiellophyceae</taxon>
        <taxon>Mamiellales</taxon>
        <taxon>Bathycoccaceae</taxon>
        <taxon>Bathycoccus</taxon>
    </lineage>
</organism>
<keyword evidence="2" id="KW-1133">Transmembrane helix</keyword>
<dbReference type="EMBL" id="FO082278">
    <property type="protein sequence ID" value="CCO14677.1"/>
    <property type="molecule type" value="Genomic_DNA"/>
</dbReference>
<sequence length="226" mass="24934">MGGRSNTNNSEEDEEADELTNYTSTTNPIFDQAVENAKKTETEMEIWIANATNASVTFIDEVVSAIEDVATSGHFNVSSSSSSDETNTNSTTVVPVVQELQNDLEAEEEKKFEILRNVPEFRYRSSLGGASTSDFSSKSSIPSASKSAMLLQNVNEYDRKDFFVFGTLSMAFCVAFFVAVVLRKHAQKFKVVAAGEETTSEEEKEEEEEEALMRNEHGAIKYGSVV</sequence>
<keyword evidence="4" id="KW-1185">Reference proteome</keyword>
<feature type="transmembrane region" description="Helical" evidence="2">
    <location>
        <begin position="162"/>
        <end position="182"/>
    </location>
</feature>
<name>K8EA37_9CHLO</name>
<dbReference type="KEGG" id="bpg:Bathy01g03450"/>
<dbReference type="Proteomes" id="UP000198341">
    <property type="component" value="Chromosome 1"/>
</dbReference>
<evidence type="ECO:0000256" key="2">
    <source>
        <dbReference type="SAM" id="Phobius"/>
    </source>
</evidence>
<gene>
    <name evidence="3" type="ORF">Bathy01g03450</name>
</gene>
<dbReference type="GeneID" id="19018080"/>
<keyword evidence="2" id="KW-0812">Transmembrane</keyword>
<keyword evidence="2" id="KW-0472">Membrane</keyword>
<accession>K8EA37</accession>
<evidence type="ECO:0000313" key="4">
    <source>
        <dbReference type="Proteomes" id="UP000198341"/>
    </source>
</evidence>
<feature type="region of interest" description="Disordered" evidence="1">
    <location>
        <begin position="194"/>
        <end position="226"/>
    </location>
</feature>
<feature type="compositionally biased region" description="Acidic residues" evidence="1">
    <location>
        <begin position="198"/>
        <end position="210"/>
    </location>
</feature>
<feature type="region of interest" description="Disordered" evidence="1">
    <location>
        <begin position="1"/>
        <end position="28"/>
    </location>
</feature>
<dbReference type="RefSeq" id="XP_007515798.1">
    <property type="nucleotide sequence ID" value="XM_007515736.1"/>
</dbReference>
<reference evidence="3 4" key="1">
    <citation type="submission" date="2011-10" db="EMBL/GenBank/DDBJ databases">
        <authorList>
            <person name="Genoscope - CEA"/>
        </authorList>
    </citation>
    <scope>NUCLEOTIDE SEQUENCE [LARGE SCALE GENOMIC DNA]</scope>
    <source>
        <strain evidence="3 4">RCC 1105</strain>
    </source>
</reference>
<dbReference type="AlphaFoldDB" id="K8EA37"/>
<evidence type="ECO:0000256" key="1">
    <source>
        <dbReference type="SAM" id="MobiDB-lite"/>
    </source>
</evidence>
<proteinExistence type="predicted"/>
<protein>
    <submittedName>
        <fullName evidence="3">Uncharacterized protein</fullName>
    </submittedName>
</protein>